<feature type="domain" description="DEUBAD" evidence="8">
    <location>
        <begin position="270"/>
        <end position="382"/>
    </location>
</feature>
<dbReference type="GO" id="GO:0070628">
    <property type="term" value="F:proteasome binding"/>
    <property type="evidence" value="ECO:0007669"/>
    <property type="project" value="TreeGrafter"/>
</dbReference>
<sequence>MTSLNNSLFPSLVSGSRSSSSKYLVEFRAGKMTLKGSTVTPDKRKGSVYIQQTDDSLIHFCWKDRTSGTVEDDLIIFPDDCEFKRVNQCTTGRVYVLKFKAGSKRLFFWMQEPKTDKDEEYCRKVNEYLNNPPIPGALGSGGGGGHELSALGGEGGLQSLLGNMSHNQLMQLIGPTGLGGLGALAGPGLAGLLGSGGPAASSSTSSSRSQSAAATPSSGTAARPSSTQAPTTPVTPAATSTSSPTVTPTTPPIQLSDLQSILATMNVPAMAAEGPGVDLASVLTPDVMAPILANSEVQQRLLPYLPSGESLPQSAEEIQTTLTSPQFQQAMSMFSSALASGQLGPLMNQFGLPSEAVDAANKGDVEAFAKAMEGSDSKTGDGDSKDKKDDDEDMSLD</sequence>
<dbReference type="GO" id="GO:0061133">
    <property type="term" value="F:endopeptidase activator activity"/>
    <property type="evidence" value="ECO:0007669"/>
    <property type="project" value="TreeGrafter"/>
</dbReference>
<dbReference type="Proteomes" id="UP000694700">
    <property type="component" value="Unplaced"/>
</dbReference>
<feature type="region of interest" description="Disordered" evidence="7">
    <location>
        <begin position="369"/>
        <end position="397"/>
    </location>
</feature>
<dbReference type="Pfam" id="PF04683">
    <property type="entry name" value="Rpn13_ADRM1_Pru"/>
    <property type="match status" value="1"/>
</dbReference>
<dbReference type="Gene3D" id="1.10.2020.20">
    <property type="match status" value="1"/>
</dbReference>
<dbReference type="CDD" id="cd13314">
    <property type="entry name" value="PH_Rpn13"/>
    <property type="match status" value="1"/>
</dbReference>
<evidence type="ECO:0000256" key="5">
    <source>
        <dbReference type="ARBA" id="ARBA00022942"/>
    </source>
</evidence>
<dbReference type="InterPro" id="IPR044868">
    <property type="entry name" value="Rpn13/ADRM1_Pru"/>
</dbReference>
<dbReference type="Pfam" id="PF16550">
    <property type="entry name" value="RPN13_C"/>
    <property type="match status" value="1"/>
</dbReference>
<name>A0A8C1UCP7_CYPCA</name>
<dbReference type="PANTHER" id="PTHR12225">
    <property type="entry name" value="ADHESION REGULATING MOLECULE 1 110 KDA CELL MEMBRANE GLYCOPROTEIN"/>
    <property type="match status" value="1"/>
</dbReference>
<organism evidence="10 11">
    <name type="scientific">Cyprinus carpio</name>
    <name type="common">Common carp</name>
    <dbReference type="NCBI Taxonomy" id="7962"/>
    <lineage>
        <taxon>Eukaryota</taxon>
        <taxon>Metazoa</taxon>
        <taxon>Chordata</taxon>
        <taxon>Craniata</taxon>
        <taxon>Vertebrata</taxon>
        <taxon>Euteleostomi</taxon>
        <taxon>Actinopterygii</taxon>
        <taxon>Neopterygii</taxon>
        <taxon>Teleostei</taxon>
        <taxon>Ostariophysi</taxon>
        <taxon>Cypriniformes</taxon>
        <taxon>Cyprinidae</taxon>
        <taxon>Cyprininae</taxon>
        <taxon>Cyprinus</taxon>
    </lineage>
</organism>
<dbReference type="FunFam" id="2.30.29.70:FF:000001">
    <property type="entry name" value="Proteasomal ubiquitin receptor ADRM1"/>
    <property type="match status" value="1"/>
</dbReference>
<dbReference type="PROSITE" id="PS51917">
    <property type="entry name" value="PRU"/>
    <property type="match status" value="1"/>
</dbReference>
<evidence type="ECO:0000259" key="9">
    <source>
        <dbReference type="PROSITE" id="PS51917"/>
    </source>
</evidence>
<comment type="similarity">
    <text evidence="3">Belongs to the ADRM1 family.</text>
</comment>
<evidence type="ECO:0000256" key="2">
    <source>
        <dbReference type="ARBA" id="ARBA00004496"/>
    </source>
</evidence>
<protein>
    <submittedName>
        <fullName evidence="10">Adhesion regulating molecule 1</fullName>
    </submittedName>
</protein>
<keyword evidence="6" id="KW-0539">Nucleus</keyword>
<evidence type="ECO:0000256" key="3">
    <source>
        <dbReference type="ARBA" id="ARBA00009216"/>
    </source>
</evidence>
<keyword evidence="5" id="KW-0647">Proteasome</keyword>
<evidence type="ECO:0000313" key="11">
    <source>
        <dbReference type="Proteomes" id="UP000694700"/>
    </source>
</evidence>
<accession>A0A8C1UCP7</accession>
<dbReference type="InterPro" id="IPR038633">
    <property type="entry name" value="Rpn13/ADRM1_Pru_sf"/>
</dbReference>
<evidence type="ECO:0000256" key="4">
    <source>
        <dbReference type="ARBA" id="ARBA00022490"/>
    </source>
</evidence>
<evidence type="ECO:0000256" key="1">
    <source>
        <dbReference type="ARBA" id="ARBA00004123"/>
    </source>
</evidence>
<reference evidence="10" key="1">
    <citation type="submission" date="2025-08" db="UniProtKB">
        <authorList>
            <consortium name="Ensembl"/>
        </authorList>
    </citation>
    <scope>IDENTIFICATION</scope>
</reference>
<dbReference type="InterPro" id="IPR044867">
    <property type="entry name" value="DEUBAD_dom"/>
</dbReference>
<evidence type="ECO:0000259" key="8">
    <source>
        <dbReference type="PROSITE" id="PS51916"/>
    </source>
</evidence>
<evidence type="ECO:0000313" key="10">
    <source>
        <dbReference type="Ensembl" id="ENSCCRP00015035184.1"/>
    </source>
</evidence>
<dbReference type="InterPro" id="IPR032368">
    <property type="entry name" value="RPN13_DEUBAD"/>
</dbReference>
<dbReference type="Ensembl" id="ENSCCRT00015036410.1">
    <property type="protein sequence ID" value="ENSCCRP00015035184.1"/>
    <property type="gene ID" value="ENSCCRG00015014644.1"/>
</dbReference>
<dbReference type="GO" id="GO:0008541">
    <property type="term" value="C:proteasome regulatory particle, lid subcomplex"/>
    <property type="evidence" value="ECO:0007669"/>
    <property type="project" value="TreeGrafter"/>
</dbReference>
<dbReference type="InterPro" id="IPR038108">
    <property type="entry name" value="RPN13_DEUBAD_sf"/>
</dbReference>
<dbReference type="PANTHER" id="PTHR12225:SF0">
    <property type="entry name" value="PROTEASOMAL UBIQUITIN RECEPTOR ADRM1"/>
    <property type="match status" value="1"/>
</dbReference>
<feature type="compositionally biased region" description="Basic and acidic residues" evidence="7">
    <location>
        <begin position="369"/>
        <end position="388"/>
    </location>
</feature>
<proteinExistence type="inferred from homology"/>
<comment type="subcellular location">
    <subcellularLocation>
        <location evidence="2">Cytoplasm</location>
    </subcellularLocation>
    <subcellularLocation>
        <location evidence="1">Nucleus</location>
    </subcellularLocation>
</comment>
<dbReference type="PROSITE" id="PS51916">
    <property type="entry name" value="DEUBAD"/>
    <property type="match status" value="1"/>
</dbReference>
<dbReference type="Gene3D" id="2.30.29.70">
    <property type="entry name" value="Proteasomal ubiquitin receptor Rpn13/ADRM1"/>
    <property type="match status" value="1"/>
</dbReference>
<dbReference type="GO" id="GO:0005634">
    <property type="term" value="C:nucleus"/>
    <property type="evidence" value="ECO:0007669"/>
    <property type="project" value="UniProtKB-SubCell"/>
</dbReference>
<dbReference type="GO" id="GO:0005737">
    <property type="term" value="C:cytoplasm"/>
    <property type="evidence" value="ECO:0007669"/>
    <property type="project" value="UniProtKB-SubCell"/>
</dbReference>
<keyword evidence="4" id="KW-0963">Cytoplasm</keyword>
<feature type="region of interest" description="Disordered" evidence="7">
    <location>
        <begin position="194"/>
        <end position="253"/>
    </location>
</feature>
<dbReference type="FunFam" id="1.10.2020.20:FF:000001">
    <property type="entry name" value="Proteasomal ubiquitin receptor ADRM1"/>
    <property type="match status" value="1"/>
</dbReference>
<dbReference type="InterPro" id="IPR006773">
    <property type="entry name" value="Rpn13/ADRM1"/>
</dbReference>
<feature type="compositionally biased region" description="Low complexity" evidence="7">
    <location>
        <begin position="198"/>
        <end position="248"/>
    </location>
</feature>
<feature type="domain" description="Pru" evidence="9">
    <location>
        <begin position="19"/>
        <end position="132"/>
    </location>
</feature>
<evidence type="ECO:0000256" key="7">
    <source>
        <dbReference type="SAM" id="MobiDB-lite"/>
    </source>
</evidence>
<evidence type="ECO:0000256" key="6">
    <source>
        <dbReference type="ARBA" id="ARBA00023242"/>
    </source>
</evidence>
<dbReference type="AlphaFoldDB" id="A0A8C1UCP7"/>